<evidence type="ECO:0000313" key="8">
    <source>
        <dbReference type="Proteomes" id="UP000254051"/>
    </source>
</evidence>
<name>A0A315ZQE8_9FIRM</name>
<sequence>MKLKKVLALGLAGCMAASMLAGCGGSDSSGKDTKGEEEKEEVTLTVLAGQSTTDVGMEDMIDEVMAEKYPHITLEWECVDWGNDFQPKMQQYMQSGLPDIMIGKAQDVLTYGSQDLLAEIPSEYTGRVLDAAIENVSIDGKAYGLVFNALYQGVYYNRAMFEENGWSVPKTLDDLQKIIDDCNEKGITPFASHMVDTWSIGNVTMQFAMNDVFNKNPQWGDDFRAGKESYEKSQDMQAAYKNNEIIYKNTFPETFSLEQTDCDAKMVMGEAAMKVSGSWSIQNFLDIDENFDFGIFPFPNQNGDSKLIFEPNITVMTKADSDKQEAVNCFLDVLTGDKDLAVQIYDHTKTAPMLKDVSPTFINPSQSDIDKYASEGNIVDVTLGNNQLVWGGFQEENAKDIGAWLQGQQTFEDALKASDGRVNASSVSK</sequence>
<evidence type="ECO:0000256" key="2">
    <source>
        <dbReference type="ARBA" id="ARBA00022729"/>
    </source>
</evidence>
<gene>
    <name evidence="7" type="ORF">SAMN05216529_12030</name>
</gene>
<evidence type="ECO:0000313" key="7">
    <source>
        <dbReference type="EMBL" id="SUQ16047.1"/>
    </source>
</evidence>
<dbReference type="PROSITE" id="PS51257">
    <property type="entry name" value="PROKAR_LIPOPROTEIN"/>
    <property type="match status" value="1"/>
</dbReference>
<dbReference type="InterPro" id="IPR006059">
    <property type="entry name" value="SBP"/>
</dbReference>
<keyword evidence="8" id="KW-1185">Reference proteome</keyword>
<dbReference type="OrthoDB" id="9798191at2"/>
<organism evidence="7 8">
    <name type="scientific">Faecalicatena contorta</name>
    <dbReference type="NCBI Taxonomy" id="39482"/>
    <lineage>
        <taxon>Bacteria</taxon>
        <taxon>Bacillati</taxon>
        <taxon>Bacillota</taxon>
        <taxon>Clostridia</taxon>
        <taxon>Lachnospirales</taxon>
        <taxon>Lachnospiraceae</taxon>
        <taxon>Faecalicatena</taxon>
    </lineage>
</organism>
<dbReference type="Gene3D" id="3.40.190.10">
    <property type="entry name" value="Periplasmic binding protein-like II"/>
    <property type="match status" value="2"/>
</dbReference>
<evidence type="ECO:0000256" key="1">
    <source>
        <dbReference type="ARBA" id="ARBA00022475"/>
    </source>
</evidence>
<evidence type="ECO:0000256" key="4">
    <source>
        <dbReference type="ARBA" id="ARBA00023139"/>
    </source>
</evidence>
<feature type="signal peptide" evidence="6">
    <location>
        <begin position="1"/>
        <end position="21"/>
    </location>
</feature>
<dbReference type="Proteomes" id="UP000254051">
    <property type="component" value="Unassembled WGS sequence"/>
</dbReference>
<keyword evidence="5" id="KW-0449">Lipoprotein</keyword>
<dbReference type="InterPro" id="IPR050490">
    <property type="entry name" value="Bact_solute-bd_prot1"/>
</dbReference>
<evidence type="ECO:0000256" key="3">
    <source>
        <dbReference type="ARBA" id="ARBA00023136"/>
    </source>
</evidence>
<dbReference type="Pfam" id="PF13416">
    <property type="entry name" value="SBP_bac_8"/>
    <property type="match status" value="1"/>
</dbReference>
<dbReference type="SUPFAM" id="SSF53850">
    <property type="entry name" value="Periplasmic binding protein-like II"/>
    <property type="match status" value="1"/>
</dbReference>
<keyword evidence="1" id="KW-1003">Cell membrane</keyword>
<dbReference type="RefSeq" id="WP_109714418.1">
    <property type="nucleotide sequence ID" value="NZ_QGDS01000020.1"/>
</dbReference>
<dbReference type="AlphaFoldDB" id="A0A315ZQE8"/>
<keyword evidence="4" id="KW-0564">Palmitate</keyword>
<keyword evidence="2 6" id="KW-0732">Signal</keyword>
<keyword evidence="3" id="KW-0472">Membrane</keyword>
<dbReference type="PANTHER" id="PTHR43649:SF33">
    <property type="entry name" value="POLYGALACTURONAN_RHAMNOGALACTURONAN-BINDING PROTEIN YTCQ"/>
    <property type="match status" value="1"/>
</dbReference>
<evidence type="ECO:0000256" key="5">
    <source>
        <dbReference type="ARBA" id="ARBA00023288"/>
    </source>
</evidence>
<protein>
    <submittedName>
        <fullName evidence="7">ABC-type glycerol-3-phosphate transport system, substrate-binding protein</fullName>
    </submittedName>
</protein>
<evidence type="ECO:0000256" key="6">
    <source>
        <dbReference type="SAM" id="SignalP"/>
    </source>
</evidence>
<accession>A0A315ZQE8</accession>
<proteinExistence type="predicted"/>
<dbReference type="PANTHER" id="PTHR43649">
    <property type="entry name" value="ARABINOSE-BINDING PROTEIN-RELATED"/>
    <property type="match status" value="1"/>
</dbReference>
<reference evidence="8" key="1">
    <citation type="submission" date="2017-07" db="EMBL/GenBank/DDBJ databases">
        <authorList>
            <person name="Varghese N."/>
            <person name="Submissions S."/>
        </authorList>
    </citation>
    <scope>NUCLEOTIDE SEQUENCE [LARGE SCALE GENOMIC DNA]</scope>
    <source>
        <strain evidence="8">NLAE-zl-C134</strain>
    </source>
</reference>
<dbReference type="EMBL" id="UHJJ01000020">
    <property type="protein sequence ID" value="SUQ16047.1"/>
    <property type="molecule type" value="Genomic_DNA"/>
</dbReference>
<feature type="chain" id="PRO_5043163451" evidence="6">
    <location>
        <begin position="22"/>
        <end position="429"/>
    </location>
</feature>